<evidence type="ECO:0000256" key="2">
    <source>
        <dbReference type="SAM" id="SignalP"/>
    </source>
</evidence>
<feature type="signal peptide" evidence="2">
    <location>
        <begin position="1"/>
        <end position="35"/>
    </location>
</feature>
<organism evidence="3 4">
    <name type="scientific">Herbaspirillum chlorophenolicum</name>
    <dbReference type="NCBI Taxonomy" id="211589"/>
    <lineage>
        <taxon>Bacteria</taxon>
        <taxon>Pseudomonadati</taxon>
        <taxon>Pseudomonadota</taxon>
        <taxon>Betaproteobacteria</taxon>
        <taxon>Burkholderiales</taxon>
        <taxon>Oxalobacteraceae</taxon>
        <taxon>Herbaspirillum</taxon>
    </lineage>
</organism>
<comment type="caution">
    <text evidence="3">The sequence shown here is derived from an EMBL/GenBank/DDBJ whole genome shotgun (WGS) entry which is preliminary data.</text>
</comment>
<gene>
    <name evidence="3" type="ORF">ACIPEN_08200</name>
</gene>
<feature type="chain" id="PRO_5045656265" evidence="2">
    <location>
        <begin position="36"/>
        <end position="186"/>
    </location>
</feature>
<proteinExistence type="predicted"/>
<keyword evidence="4" id="KW-1185">Reference proteome</keyword>
<evidence type="ECO:0000313" key="4">
    <source>
        <dbReference type="Proteomes" id="UP001617427"/>
    </source>
</evidence>
<reference evidence="3 4" key="1">
    <citation type="submission" date="2024-10" db="EMBL/GenBank/DDBJ databases">
        <title>The Natural Products Discovery Center: Release of the First 8490 Sequenced Strains for Exploring Actinobacteria Biosynthetic Diversity.</title>
        <authorList>
            <person name="Kalkreuter E."/>
            <person name="Kautsar S.A."/>
            <person name="Yang D."/>
            <person name="Bader C.D."/>
            <person name="Teijaro C.N."/>
            <person name="Fluegel L."/>
            <person name="Davis C.M."/>
            <person name="Simpson J.R."/>
            <person name="Lauterbach L."/>
            <person name="Steele A.D."/>
            <person name="Gui C."/>
            <person name="Meng S."/>
            <person name="Li G."/>
            <person name="Viehrig K."/>
            <person name="Ye F."/>
            <person name="Su P."/>
            <person name="Kiefer A.F."/>
            <person name="Nichols A."/>
            <person name="Cepeda A.J."/>
            <person name="Yan W."/>
            <person name="Fan B."/>
            <person name="Jiang Y."/>
            <person name="Adhikari A."/>
            <person name="Zheng C.-J."/>
            <person name="Schuster L."/>
            <person name="Cowan T.M."/>
            <person name="Smanski M.J."/>
            <person name="Chevrette M.G."/>
            <person name="De Carvalho L.P.S."/>
            <person name="Shen B."/>
        </authorList>
    </citation>
    <scope>NUCLEOTIDE SEQUENCE [LARGE SCALE GENOMIC DNA]</scope>
    <source>
        <strain evidence="3 4">NPDC087045</strain>
    </source>
</reference>
<dbReference type="Proteomes" id="UP001617427">
    <property type="component" value="Unassembled WGS sequence"/>
</dbReference>
<dbReference type="EMBL" id="JBIUZV010000003">
    <property type="protein sequence ID" value="MFJ3045795.1"/>
    <property type="molecule type" value="Genomic_DNA"/>
</dbReference>
<feature type="region of interest" description="Disordered" evidence="1">
    <location>
        <begin position="165"/>
        <end position="186"/>
    </location>
</feature>
<evidence type="ECO:0000256" key="1">
    <source>
        <dbReference type="SAM" id="MobiDB-lite"/>
    </source>
</evidence>
<dbReference type="Pfam" id="PF10029">
    <property type="entry name" value="DUF2271"/>
    <property type="match status" value="1"/>
</dbReference>
<name>A0ABW8EWG4_9BURK</name>
<accession>A0ABW8EWG4</accession>
<keyword evidence="2" id="KW-0732">Signal</keyword>
<evidence type="ECO:0000313" key="3">
    <source>
        <dbReference type="EMBL" id="MFJ3045795.1"/>
    </source>
</evidence>
<dbReference type="RefSeq" id="WP_402699556.1">
    <property type="nucleotide sequence ID" value="NZ_JBIUZV010000003.1"/>
</dbReference>
<sequence length="186" mass="20257">MKHKQDPARKSALLKPTVLALAMAALFASAAPAGAADMNLKIEIPTLNVAEYHRPYLAAWIERADQSVAANLAVWYDLKKKDKEGEKWLKDIRQWWRRSGRELQMPVDGVSGATRPAGEQKLNFGSGKGPLASLAPGDYVLMVEAAREVGGRELVKLPFQWPPKSAETAKAQGSSELGAVSLELKP</sequence>
<dbReference type="InterPro" id="IPR014469">
    <property type="entry name" value="DUF2271"/>
</dbReference>
<dbReference type="PIRSF" id="PIRSF014995">
    <property type="entry name" value="UCP014995"/>
    <property type="match status" value="1"/>
</dbReference>
<protein>
    <submittedName>
        <fullName evidence="3">DUF2271 domain-containing protein</fullName>
    </submittedName>
</protein>